<evidence type="ECO:0000313" key="3">
    <source>
        <dbReference type="Proteomes" id="UP001189757"/>
    </source>
</evidence>
<evidence type="ECO:0000256" key="1">
    <source>
        <dbReference type="SAM" id="SignalP"/>
    </source>
</evidence>
<dbReference type="Gene3D" id="1.20.1270.180">
    <property type="match status" value="1"/>
</dbReference>
<reference evidence="2 3" key="1">
    <citation type="submission" date="2023-07" db="EMBL/GenBank/DDBJ databases">
        <authorList>
            <person name="Peeters C."/>
        </authorList>
    </citation>
    <scope>NUCLEOTIDE SEQUENCE [LARGE SCALE GENOMIC DNA]</scope>
    <source>
        <strain evidence="2 3">LMG 18101</strain>
    </source>
</reference>
<name>A0ABN9JQP8_9RALS</name>
<dbReference type="RefSeq" id="WP_316681560.1">
    <property type="nucleotide sequence ID" value="NZ_CATZLL010000009.1"/>
</dbReference>
<organism evidence="2 3">
    <name type="scientific">Ralstonia flaminis</name>
    <dbReference type="NCBI Taxonomy" id="3058597"/>
    <lineage>
        <taxon>Bacteria</taxon>
        <taxon>Pseudomonadati</taxon>
        <taxon>Pseudomonadota</taxon>
        <taxon>Betaproteobacteria</taxon>
        <taxon>Burkholderiales</taxon>
        <taxon>Burkholderiaceae</taxon>
        <taxon>Ralstonia</taxon>
    </lineage>
</organism>
<dbReference type="EMBL" id="CATZLL010000009">
    <property type="protein sequence ID" value="CAJ0816544.1"/>
    <property type="molecule type" value="Genomic_DNA"/>
</dbReference>
<comment type="caution">
    <text evidence="2">The sequence shown here is derived from an EMBL/GenBank/DDBJ whole genome shotgun (WGS) entry which is preliminary data.</text>
</comment>
<evidence type="ECO:0000313" key="2">
    <source>
        <dbReference type="EMBL" id="CAJ0816544.1"/>
    </source>
</evidence>
<protein>
    <recommendedName>
        <fullName evidence="4">Lysozyme inhibitor LprI N-terminal domain-containing protein</fullName>
    </recommendedName>
</protein>
<feature type="chain" id="PRO_5046294958" description="Lysozyme inhibitor LprI N-terminal domain-containing protein" evidence="1">
    <location>
        <begin position="20"/>
        <end position="351"/>
    </location>
</feature>
<keyword evidence="1" id="KW-0732">Signal</keyword>
<accession>A0ABN9JQP8</accession>
<dbReference type="Proteomes" id="UP001189757">
    <property type="component" value="Unassembled WGS sequence"/>
</dbReference>
<evidence type="ECO:0008006" key="4">
    <source>
        <dbReference type="Google" id="ProtNLM"/>
    </source>
</evidence>
<proteinExistence type="predicted"/>
<gene>
    <name evidence="2" type="ORF">LMG18101_02971</name>
</gene>
<keyword evidence="3" id="KW-1185">Reference proteome</keyword>
<feature type="signal peptide" evidence="1">
    <location>
        <begin position="1"/>
        <end position="19"/>
    </location>
</feature>
<sequence>MKSRLLFPILLYVWKAAIAATSYPNTEAMTEDMVDKQSAWYRACMAAEGAVPPASDLPSVTQRQSATACVPDDLYYDTKHRPYRTEADWAQVRACAFAQDDVGVLMMLYANGFGVKRSSATAVRLACLLGGAPAEEQSRVVHLSMMDGKDVGSEFDICDDATSGFMAGYCTHIEDRQRTQKRTKVLAHFAHKLNRRELSAFEQLQTALSAFAQRRGDSETDMTGTARAALAIQASADEYDAFMSLLGKVEVGGLQRGDGAKVKDLNRQMSQALHDVMSIKGMQADSPDRIGYTTITRADVVEAQRAWLQYRDAWIHFIGTQRPPHIDPDSLTSYLTTRRVEQLRTLREQAQ</sequence>